<accession>C7NLA2</accession>
<keyword evidence="2" id="KW-0687">Ribonucleoprotein</keyword>
<dbReference type="STRING" id="478801.Ksed_05770"/>
<name>C7NLA2_KYTSD</name>
<evidence type="ECO:0000259" key="1">
    <source>
        <dbReference type="PROSITE" id="PS51186"/>
    </source>
</evidence>
<reference evidence="2 3" key="1">
    <citation type="journal article" date="2009" name="Stand. Genomic Sci.">
        <title>Complete genome sequence of Kytococcus sedentarius type strain (541).</title>
        <authorList>
            <person name="Sims D."/>
            <person name="Brettin T."/>
            <person name="Detter J.C."/>
            <person name="Han C."/>
            <person name="Lapidus A."/>
            <person name="Copeland A."/>
            <person name="Glavina Del Rio T."/>
            <person name="Nolan M."/>
            <person name="Chen F."/>
            <person name="Lucas S."/>
            <person name="Tice H."/>
            <person name="Cheng J.F."/>
            <person name="Bruce D."/>
            <person name="Goodwin L."/>
            <person name="Pitluck S."/>
            <person name="Ovchinnikova G."/>
            <person name="Pati A."/>
            <person name="Ivanova N."/>
            <person name="Mavrommatis K."/>
            <person name="Chen A."/>
            <person name="Palaniappan K."/>
            <person name="D'haeseleer P."/>
            <person name="Chain P."/>
            <person name="Bristow J."/>
            <person name="Eisen J.A."/>
            <person name="Markowitz V."/>
            <person name="Hugenholtz P."/>
            <person name="Schneider S."/>
            <person name="Goker M."/>
            <person name="Pukall R."/>
            <person name="Kyrpides N.C."/>
            <person name="Klenk H.P."/>
        </authorList>
    </citation>
    <scope>NUCLEOTIDE SEQUENCE [LARGE SCALE GENOMIC DNA]</scope>
    <source>
        <strain evidence="3">ATCC 14392 / DSM 20547 / JCM 11482 / CCUG 33030 / NBRC 15357 / NCTC 11040 / CCM 314 / 541</strain>
    </source>
</reference>
<dbReference type="InterPro" id="IPR016181">
    <property type="entry name" value="Acyl_CoA_acyltransferase"/>
</dbReference>
<dbReference type="HOGENOM" id="CLU_013985_3_1_11"/>
<evidence type="ECO:0000313" key="3">
    <source>
        <dbReference type="Proteomes" id="UP000006666"/>
    </source>
</evidence>
<dbReference type="Proteomes" id="UP000006666">
    <property type="component" value="Chromosome"/>
</dbReference>
<dbReference type="PROSITE" id="PS51186">
    <property type="entry name" value="GNAT"/>
    <property type="match status" value="1"/>
</dbReference>
<dbReference type="AlphaFoldDB" id="C7NLA2"/>
<dbReference type="GO" id="GO:0005840">
    <property type="term" value="C:ribosome"/>
    <property type="evidence" value="ECO:0007669"/>
    <property type="project" value="UniProtKB-KW"/>
</dbReference>
<organism evidence="2 3">
    <name type="scientific">Kytococcus sedentarius (strain ATCC 14392 / DSM 20547 / JCM 11482 / CCUG 33030 / NBRC 15357 / NCTC 11040 / CCM 314 / 541)</name>
    <name type="common">Micrococcus sedentarius</name>
    <dbReference type="NCBI Taxonomy" id="478801"/>
    <lineage>
        <taxon>Bacteria</taxon>
        <taxon>Bacillati</taxon>
        <taxon>Actinomycetota</taxon>
        <taxon>Actinomycetes</taxon>
        <taxon>Micrococcales</taxon>
        <taxon>Kytococcaceae</taxon>
        <taxon>Kytococcus</taxon>
    </lineage>
</organism>
<dbReference type="PANTHER" id="PTHR43792">
    <property type="entry name" value="GNAT FAMILY, PUTATIVE (AFU_ORTHOLOGUE AFUA_3G00765)-RELATED-RELATED"/>
    <property type="match status" value="1"/>
</dbReference>
<dbReference type="RefSeq" id="WP_012802062.1">
    <property type="nucleotide sequence ID" value="NC_013169.1"/>
</dbReference>
<dbReference type="Gene3D" id="3.40.630.30">
    <property type="match status" value="1"/>
</dbReference>
<protein>
    <submittedName>
        <fullName evidence="2">Acetyltransferase, ribosomal protein N-acetylase</fullName>
    </submittedName>
</protein>
<dbReference type="Pfam" id="PF13302">
    <property type="entry name" value="Acetyltransf_3"/>
    <property type="match status" value="1"/>
</dbReference>
<dbReference type="KEGG" id="kse:Ksed_05770"/>
<keyword evidence="3" id="KW-1185">Reference proteome</keyword>
<dbReference type="InterPro" id="IPR051531">
    <property type="entry name" value="N-acetyltransferase"/>
</dbReference>
<dbReference type="eggNOG" id="COG1670">
    <property type="taxonomic scope" value="Bacteria"/>
</dbReference>
<evidence type="ECO:0000313" key="2">
    <source>
        <dbReference type="EMBL" id="ACV05644.1"/>
    </source>
</evidence>
<sequence length="185" mass="20853">METLTTERLVLRPFTTGDHDFVADLHRHPGIERFIPSQATTTPERTSHQLERFTSYADHPVHGMWCVTLADGRPVGLLMLKPIPFSADNPRADGESDLELGWRIHVDHEGNGYATEAARRVLEHAWGAGLPRVVAVTDPENHPSMRVCTRLGMRDAGLTDDYYDETVRLFVLERPDADETAEDRV</sequence>
<keyword evidence="2" id="KW-0689">Ribosomal protein</keyword>
<dbReference type="PANTHER" id="PTHR43792:SF1">
    <property type="entry name" value="N-ACETYLTRANSFERASE DOMAIN-CONTAINING PROTEIN"/>
    <property type="match status" value="1"/>
</dbReference>
<gene>
    <name evidence="2" type="ordered locus">Ksed_05770</name>
</gene>
<dbReference type="SUPFAM" id="SSF55729">
    <property type="entry name" value="Acyl-CoA N-acyltransferases (Nat)"/>
    <property type="match status" value="1"/>
</dbReference>
<proteinExistence type="predicted"/>
<dbReference type="EMBL" id="CP001686">
    <property type="protein sequence ID" value="ACV05644.1"/>
    <property type="molecule type" value="Genomic_DNA"/>
</dbReference>
<dbReference type="InterPro" id="IPR000182">
    <property type="entry name" value="GNAT_dom"/>
</dbReference>
<dbReference type="GO" id="GO:0016747">
    <property type="term" value="F:acyltransferase activity, transferring groups other than amino-acyl groups"/>
    <property type="evidence" value="ECO:0007669"/>
    <property type="project" value="InterPro"/>
</dbReference>
<feature type="domain" description="N-acetyltransferase" evidence="1">
    <location>
        <begin position="9"/>
        <end position="178"/>
    </location>
</feature>